<sequence length="74" mass="8263">MVSSSKLRRGSSRPPLVAAARVKDADLDSRPGWTLWVVDRRPLPDPNRLCRFSLTSTDELGRLPGMTTLFEVLP</sequence>
<organism evidence="1 2">
    <name type="scientific">Rhododendron griersonianum</name>
    <dbReference type="NCBI Taxonomy" id="479676"/>
    <lineage>
        <taxon>Eukaryota</taxon>
        <taxon>Viridiplantae</taxon>
        <taxon>Streptophyta</taxon>
        <taxon>Embryophyta</taxon>
        <taxon>Tracheophyta</taxon>
        <taxon>Spermatophyta</taxon>
        <taxon>Magnoliopsida</taxon>
        <taxon>eudicotyledons</taxon>
        <taxon>Gunneridae</taxon>
        <taxon>Pentapetalae</taxon>
        <taxon>asterids</taxon>
        <taxon>Ericales</taxon>
        <taxon>Ericaceae</taxon>
        <taxon>Ericoideae</taxon>
        <taxon>Rhodoreae</taxon>
        <taxon>Rhododendron</taxon>
    </lineage>
</organism>
<dbReference type="AlphaFoldDB" id="A0AAV6L8S4"/>
<dbReference type="Proteomes" id="UP000823749">
    <property type="component" value="Chromosome 2"/>
</dbReference>
<comment type="caution">
    <text evidence="1">The sequence shown here is derived from an EMBL/GenBank/DDBJ whole genome shotgun (WGS) entry which is preliminary data.</text>
</comment>
<gene>
    <name evidence="1" type="ORF">RHGRI_003645</name>
</gene>
<proteinExistence type="predicted"/>
<evidence type="ECO:0000313" key="2">
    <source>
        <dbReference type="Proteomes" id="UP000823749"/>
    </source>
</evidence>
<protein>
    <submittedName>
        <fullName evidence="1">Uncharacterized protein</fullName>
    </submittedName>
</protein>
<accession>A0AAV6L8S4</accession>
<evidence type="ECO:0000313" key="1">
    <source>
        <dbReference type="EMBL" id="KAG5560397.1"/>
    </source>
</evidence>
<reference evidence="1" key="1">
    <citation type="submission" date="2020-08" db="EMBL/GenBank/DDBJ databases">
        <title>Plant Genome Project.</title>
        <authorList>
            <person name="Zhang R.-G."/>
        </authorList>
    </citation>
    <scope>NUCLEOTIDE SEQUENCE</scope>
    <source>
        <strain evidence="1">WSP0</strain>
        <tissue evidence="1">Leaf</tissue>
    </source>
</reference>
<dbReference type="EMBL" id="JACTNZ010000002">
    <property type="protein sequence ID" value="KAG5560397.1"/>
    <property type="molecule type" value="Genomic_DNA"/>
</dbReference>
<keyword evidence="2" id="KW-1185">Reference proteome</keyword>
<name>A0AAV6L8S4_9ERIC</name>